<protein>
    <submittedName>
        <fullName evidence="2">Uncharacterized protein</fullName>
    </submittedName>
</protein>
<dbReference type="EMBL" id="JAENHO010000025">
    <property type="protein sequence ID" value="MBL7262041.1"/>
    <property type="molecule type" value="Genomic_DNA"/>
</dbReference>
<evidence type="ECO:0000256" key="1">
    <source>
        <dbReference type="SAM" id="MobiDB-lite"/>
    </source>
</evidence>
<feature type="region of interest" description="Disordered" evidence="1">
    <location>
        <begin position="44"/>
        <end position="65"/>
    </location>
</feature>
<proteinExistence type="predicted"/>
<comment type="caution">
    <text evidence="2">The sequence shown here is derived from an EMBL/GenBank/DDBJ whole genome shotgun (WGS) entry which is preliminary data.</text>
</comment>
<evidence type="ECO:0000313" key="2">
    <source>
        <dbReference type="EMBL" id="MBL7262041.1"/>
    </source>
</evidence>
<dbReference type="RefSeq" id="WP_203078589.1">
    <property type="nucleotide sequence ID" value="NZ_JAENHO010000025.1"/>
</dbReference>
<organism evidence="2 3">
    <name type="scientific">Paractinoplanes lichenicola</name>
    <dbReference type="NCBI Taxonomy" id="2802976"/>
    <lineage>
        <taxon>Bacteria</taxon>
        <taxon>Bacillati</taxon>
        <taxon>Actinomycetota</taxon>
        <taxon>Actinomycetes</taxon>
        <taxon>Micromonosporales</taxon>
        <taxon>Micromonosporaceae</taxon>
        <taxon>Paractinoplanes</taxon>
    </lineage>
</organism>
<dbReference type="Proteomes" id="UP000598996">
    <property type="component" value="Unassembled WGS sequence"/>
</dbReference>
<evidence type="ECO:0000313" key="3">
    <source>
        <dbReference type="Proteomes" id="UP000598996"/>
    </source>
</evidence>
<reference evidence="2 3" key="1">
    <citation type="submission" date="2021-01" db="EMBL/GenBank/DDBJ databases">
        <title>Actinoplanes sp. nov. LDG1-01 isolated from lichen.</title>
        <authorList>
            <person name="Saeng-In P."/>
            <person name="Phongsopitanun W."/>
            <person name="Kanchanasin P."/>
            <person name="Yuki M."/>
            <person name="Kudo T."/>
            <person name="Ohkuma M."/>
            <person name="Tanasupawat S."/>
        </authorList>
    </citation>
    <scope>NUCLEOTIDE SEQUENCE [LARGE SCALE GENOMIC DNA]</scope>
    <source>
        <strain evidence="2 3">LDG1-01</strain>
    </source>
</reference>
<sequence length="65" mass="7330">MLTIYLSAQMYDALGDLISAGQMAPGDLFERFIGWARRAAIYPDDPYRGERHGQPRTDHQDGFVA</sequence>
<keyword evidence="3" id="KW-1185">Reference proteome</keyword>
<gene>
    <name evidence="2" type="ORF">JKJ07_47995</name>
</gene>
<name>A0ABS1W5M6_9ACTN</name>
<accession>A0ABS1W5M6</accession>
<feature type="compositionally biased region" description="Basic and acidic residues" evidence="1">
    <location>
        <begin position="45"/>
        <end position="65"/>
    </location>
</feature>